<evidence type="ECO:0000256" key="4">
    <source>
        <dbReference type="ARBA" id="ARBA00023136"/>
    </source>
</evidence>
<proteinExistence type="predicted"/>
<sequence>MACPVSSLLQQVRRTRAQVQQELQEREEVERELGLVKSWIQDTQGLLPGLATDEGSMLQELEVLLPLISHRQNVERIAEQQQSKYLDLYTILPSEISMQLAEVTLTLGSLEEQVPQTALYWLGKLLIISVKLKEKAPEISQAKEETKALKEELESCGRSLSELDAAVQEFGEQNPTLSKQLKDAITKLKEIHHHTGRLADYRTARLKKAASHVHEFSEMLEFVMAWTERAEAVVKDSLIWSSSSQLQDQINTYQLVLQESRELHTNLDTMAERAALLSEVLQTEAMNQQVSELGRHTEELQQNIRTRLQSLQDAAKDMERLELEVRDLQAALESAQGTLTSPELARLSLKEQLAQRQRLLTDMEGLKQQVQAVQVCQSGLRVPEEAVTSLPICRTALALAQEASQLQHTAIQQCNILQVGGTTRHHRVTLTHHKSTSR</sequence>
<organism evidence="6 7">
    <name type="scientific">Paramormyrops kingsleyae</name>
    <dbReference type="NCBI Taxonomy" id="1676925"/>
    <lineage>
        <taxon>Eukaryota</taxon>
        <taxon>Metazoa</taxon>
        <taxon>Chordata</taxon>
        <taxon>Craniata</taxon>
        <taxon>Vertebrata</taxon>
        <taxon>Euteleostomi</taxon>
        <taxon>Actinopterygii</taxon>
        <taxon>Neopterygii</taxon>
        <taxon>Teleostei</taxon>
        <taxon>Osteoglossocephala</taxon>
        <taxon>Osteoglossomorpha</taxon>
        <taxon>Osteoglossiformes</taxon>
        <taxon>Mormyridae</taxon>
        <taxon>Paramormyrops</taxon>
    </lineage>
</organism>
<dbReference type="Gene3D" id="1.20.58.60">
    <property type="match status" value="1"/>
</dbReference>
<dbReference type="Ensembl" id="ENSPKIT00000016189.1">
    <property type="protein sequence ID" value="ENSPKIP00000035261.1"/>
    <property type="gene ID" value="ENSPKIG00000014269.1"/>
</dbReference>
<name>A0A3B3SYT0_9TELE</name>
<keyword evidence="7" id="KW-1185">Reference proteome</keyword>
<accession>A0A3B3SYT0</accession>
<evidence type="ECO:0000313" key="6">
    <source>
        <dbReference type="Ensembl" id="ENSPKIP00000035261.1"/>
    </source>
</evidence>
<dbReference type="PANTHER" id="PTHR14514:SF3">
    <property type="entry name" value="NESPRIN-1"/>
    <property type="match status" value="1"/>
</dbReference>
<evidence type="ECO:0000313" key="7">
    <source>
        <dbReference type="Proteomes" id="UP000261540"/>
    </source>
</evidence>
<reference evidence="6" key="1">
    <citation type="submission" date="2025-08" db="UniProtKB">
        <authorList>
            <consortium name="Ensembl"/>
        </authorList>
    </citation>
    <scope>IDENTIFICATION</scope>
</reference>
<feature type="coiled-coil region" evidence="5">
    <location>
        <begin position="301"/>
        <end position="369"/>
    </location>
</feature>
<dbReference type="GeneTree" id="ENSGT01030000234944"/>
<reference evidence="6" key="2">
    <citation type="submission" date="2025-09" db="UniProtKB">
        <authorList>
            <consortium name="Ensembl"/>
        </authorList>
    </citation>
    <scope>IDENTIFICATION</scope>
</reference>
<evidence type="ECO:0000256" key="1">
    <source>
        <dbReference type="ARBA" id="ARBA00004308"/>
    </source>
</evidence>
<evidence type="ECO:0008006" key="8">
    <source>
        <dbReference type="Google" id="ProtNLM"/>
    </source>
</evidence>
<comment type="subcellular location">
    <subcellularLocation>
        <location evidence="1">Endomembrane system</location>
    </subcellularLocation>
</comment>
<evidence type="ECO:0000256" key="3">
    <source>
        <dbReference type="ARBA" id="ARBA00022737"/>
    </source>
</evidence>
<dbReference type="SUPFAM" id="SSF46966">
    <property type="entry name" value="Spectrin repeat"/>
    <property type="match status" value="2"/>
</dbReference>
<protein>
    <recommendedName>
        <fullName evidence="8">SYNE1</fullName>
    </recommendedName>
</protein>
<evidence type="ECO:0000256" key="2">
    <source>
        <dbReference type="ARBA" id="ARBA00022553"/>
    </source>
</evidence>
<keyword evidence="5" id="KW-0175">Coiled coil</keyword>
<keyword evidence="2" id="KW-0597">Phosphoprotein</keyword>
<dbReference type="PANTHER" id="PTHR14514">
    <property type="entry name" value="PKA ANCHORING PROTEIN"/>
    <property type="match status" value="1"/>
</dbReference>
<keyword evidence="3" id="KW-0677">Repeat</keyword>
<dbReference type="STRING" id="1676925.ENSPKIP00000035261"/>
<dbReference type="Proteomes" id="UP000261540">
    <property type="component" value="Unplaced"/>
</dbReference>
<keyword evidence="4" id="KW-0472">Membrane</keyword>
<feature type="coiled-coil region" evidence="5">
    <location>
        <begin position="5"/>
        <end position="32"/>
    </location>
</feature>
<dbReference type="AlphaFoldDB" id="A0A3B3SYT0"/>
<evidence type="ECO:0000256" key="5">
    <source>
        <dbReference type="SAM" id="Coils"/>
    </source>
</evidence>